<dbReference type="GO" id="GO:0022857">
    <property type="term" value="F:transmembrane transporter activity"/>
    <property type="evidence" value="ECO:0007669"/>
    <property type="project" value="InterPro"/>
</dbReference>
<feature type="transmembrane region" description="Helical" evidence="6">
    <location>
        <begin position="371"/>
        <end position="391"/>
    </location>
</feature>
<dbReference type="Proteomes" id="UP000015423">
    <property type="component" value="Chromosome"/>
</dbReference>
<dbReference type="PANTHER" id="PTHR23513:SF6">
    <property type="entry name" value="MAJOR FACILITATOR SUPERFAMILY ASSOCIATED DOMAIN-CONTAINING PROTEIN"/>
    <property type="match status" value="1"/>
</dbReference>
<evidence type="ECO:0000313" key="7">
    <source>
        <dbReference type="EMBL" id="AGS68783.1"/>
    </source>
</evidence>
<accession>S5UP08</accession>
<feature type="transmembrane region" description="Helical" evidence="6">
    <location>
        <begin position="224"/>
        <end position="246"/>
    </location>
</feature>
<dbReference type="CDD" id="cd06173">
    <property type="entry name" value="MFS_MefA_like"/>
    <property type="match status" value="1"/>
</dbReference>
<reference evidence="7 8" key="2">
    <citation type="journal article" date="2013" name="J. Biotechnol.">
        <title>Complete genome sequence of the kirromycin producer Streptomyces collinus Tu 365 consisting of a linear chromosome and two linear plasmids.</title>
        <authorList>
            <person name="Ruckert C."/>
            <person name="Szczepanowski R."/>
            <person name="Albersmeier A."/>
            <person name="Goesmann A."/>
            <person name="Iftime D."/>
            <person name="Musiol E.M."/>
            <person name="Blin K."/>
            <person name="Wohlleben W."/>
            <person name="Puhler A."/>
            <person name="Kalinowski J."/>
            <person name="Weber T."/>
        </authorList>
    </citation>
    <scope>NUCLEOTIDE SEQUENCE [LARGE SCALE GENOMIC DNA]</scope>
    <source>
        <strain evidence="8">DSM 40733 / Tue 365</strain>
    </source>
</reference>
<feature type="transmembrane region" description="Helical" evidence="6">
    <location>
        <begin position="286"/>
        <end position="303"/>
    </location>
</feature>
<evidence type="ECO:0000256" key="6">
    <source>
        <dbReference type="SAM" id="Phobius"/>
    </source>
</evidence>
<feature type="transmembrane region" description="Helical" evidence="6">
    <location>
        <begin position="80"/>
        <end position="98"/>
    </location>
</feature>
<feature type="transmembrane region" description="Helical" evidence="6">
    <location>
        <begin position="16"/>
        <end position="37"/>
    </location>
</feature>
<dbReference type="AlphaFoldDB" id="S5UP08"/>
<feature type="transmembrane region" description="Helical" evidence="6">
    <location>
        <begin position="252"/>
        <end position="274"/>
    </location>
</feature>
<sequence length="411" mass="41070">MTTSSTVPRVLRDRNAALWLTGSLVSAFGTSSLWLASGVWVKDLTGSDGLAALCVFALWAPTVAGPALGTLADRCRRRPLLVALNLGLAALLPTLFAVRSPGRLWLLFTVLFLYGAAGVVLDAAESALVAAAVAPDLLGDLNGLRTTVTEGMKLVAPLTGAGLYAVGGGPAVACLDAVTFAAAAGLCALLRVAEGRPVRSGAGWWRETAEGVRRLWGHRGLRPLVGAGGTTMLCAALGSTTLYAVVDRLGHSPAYLGVLYAVQGAGSVAAGLVSGPALRRLGGPRFAAAGIALTAAGLAARAVPSDPVVLVSGAAVGLGLPCVLVAALTAVQRETPGPLLGRATATAHTVLFTPNVVGLAAGAALAGPAGPVPLCLLTASALLLTAATLTVHRPPLTSRSASKSPPDAGRP</sequence>
<dbReference type="HOGENOM" id="CLU_034180_15_5_11"/>
<keyword evidence="4 6" id="KW-1133">Transmembrane helix</keyword>
<feature type="transmembrane region" description="Helical" evidence="6">
    <location>
        <begin position="49"/>
        <end position="68"/>
    </location>
</feature>
<dbReference type="SUPFAM" id="SSF103473">
    <property type="entry name" value="MFS general substrate transporter"/>
    <property type="match status" value="1"/>
</dbReference>
<dbReference type="STRING" id="1214242.B446_09800"/>
<dbReference type="PATRIC" id="fig|1214242.5.peg.2022"/>
<dbReference type="InterPro" id="IPR011701">
    <property type="entry name" value="MFS"/>
</dbReference>
<dbReference type="InterPro" id="IPR036259">
    <property type="entry name" value="MFS_trans_sf"/>
</dbReference>
<dbReference type="Pfam" id="PF07690">
    <property type="entry name" value="MFS_1"/>
    <property type="match status" value="2"/>
</dbReference>
<proteinExistence type="predicted"/>
<evidence type="ECO:0000256" key="3">
    <source>
        <dbReference type="ARBA" id="ARBA00022692"/>
    </source>
</evidence>
<reference evidence="8" key="1">
    <citation type="submission" date="2012-10" db="EMBL/GenBank/DDBJ databases">
        <title>The complete genome sequence of Streptomyces collinus Tu 365.</title>
        <authorList>
            <person name="Ruckert C."/>
            <person name="Szczepanowski R."/>
            <person name="Goesmann A."/>
            <person name="Pross E.K."/>
            <person name="Musiol E.M."/>
            <person name="Blin K."/>
            <person name="Wohlleben W."/>
            <person name="Puhler A."/>
            <person name="Weber T."/>
            <person name="Kalinowski J."/>
        </authorList>
    </citation>
    <scope>NUCLEOTIDE SEQUENCE [LARGE SCALE GENOMIC DNA]</scope>
    <source>
        <strain evidence="8">DSM 40733 / Tue 365</strain>
    </source>
</reference>
<dbReference type="GO" id="GO:0005886">
    <property type="term" value="C:plasma membrane"/>
    <property type="evidence" value="ECO:0007669"/>
    <property type="project" value="UniProtKB-SubCell"/>
</dbReference>
<feature type="transmembrane region" description="Helical" evidence="6">
    <location>
        <begin position="343"/>
        <end position="365"/>
    </location>
</feature>
<gene>
    <name evidence="7" type="ORF">B446_09800</name>
</gene>
<comment type="subcellular location">
    <subcellularLocation>
        <location evidence="1">Cell membrane</location>
        <topology evidence="1">Multi-pass membrane protein</topology>
    </subcellularLocation>
</comment>
<feature type="transmembrane region" description="Helical" evidence="6">
    <location>
        <begin position="309"/>
        <end position="331"/>
    </location>
</feature>
<dbReference type="EMBL" id="CP006259">
    <property type="protein sequence ID" value="AGS68783.1"/>
    <property type="molecule type" value="Genomic_DNA"/>
</dbReference>
<keyword evidence="3 6" id="KW-0812">Transmembrane</keyword>
<keyword evidence="5 6" id="KW-0472">Membrane</keyword>
<keyword evidence="8" id="KW-1185">Reference proteome</keyword>
<evidence type="ECO:0000256" key="1">
    <source>
        <dbReference type="ARBA" id="ARBA00004651"/>
    </source>
</evidence>
<dbReference type="KEGG" id="sci:B446_09800"/>
<evidence type="ECO:0000256" key="5">
    <source>
        <dbReference type="ARBA" id="ARBA00023136"/>
    </source>
</evidence>
<dbReference type="Gene3D" id="1.20.1250.20">
    <property type="entry name" value="MFS general substrate transporter like domains"/>
    <property type="match status" value="1"/>
</dbReference>
<organism evidence="7 8">
    <name type="scientific">Streptomyces collinus (strain DSM 40733 / Tue 365)</name>
    <dbReference type="NCBI Taxonomy" id="1214242"/>
    <lineage>
        <taxon>Bacteria</taxon>
        <taxon>Bacillati</taxon>
        <taxon>Actinomycetota</taxon>
        <taxon>Actinomycetes</taxon>
        <taxon>Kitasatosporales</taxon>
        <taxon>Streptomycetaceae</taxon>
        <taxon>Streptomyces</taxon>
    </lineage>
</organism>
<protein>
    <submittedName>
        <fullName evidence="7">Integral membrane efflux protein</fullName>
    </submittedName>
</protein>
<evidence type="ECO:0000313" key="8">
    <source>
        <dbReference type="Proteomes" id="UP000015423"/>
    </source>
</evidence>
<name>S5UP08_STRC3</name>
<dbReference type="eggNOG" id="COG2211">
    <property type="taxonomic scope" value="Bacteria"/>
</dbReference>
<keyword evidence="2" id="KW-1003">Cell membrane</keyword>
<evidence type="ECO:0000256" key="4">
    <source>
        <dbReference type="ARBA" id="ARBA00022989"/>
    </source>
</evidence>
<evidence type="ECO:0000256" key="2">
    <source>
        <dbReference type="ARBA" id="ARBA00022475"/>
    </source>
</evidence>
<feature type="transmembrane region" description="Helical" evidence="6">
    <location>
        <begin position="104"/>
        <end position="121"/>
    </location>
</feature>
<dbReference type="PANTHER" id="PTHR23513">
    <property type="entry name" value="INTEGRAL MEMBRANE EFFLUX PROTEIN-RELATED"/>
    <property type="match status" value="1"/>
</dbReference>
<dbReference type="RefSeq" id="WP_020939259.1">
    <property type="nucleotide sequence ID" value="NC_021985.1"/>
</dbReference>